<protein>
    <recommendedName>
        <fullName evidence="4">Flagellar biosynthesis protein FlaG</fullName>
    </recommendedName>
</protein>
<accession>A0A1E2VAX5</accession>
<dbReference type="Proteomes" id="UP000094291">
    <property type="component" value="Unassembled WGS sequence"/>
</dbReference>
<gene>
    <name evidence="2" type="ORF">BFW38_12170</name>
</gene>
<sequence length="179" mass="20092">MTSSSLNNALSGTMAQENLRSTAQRASHEKTPSPHSPKDVDQLKSTERVDTEAMRTQGHLEQQTRNAPQHHDIKHDPSDGQKASALASDTPQALEAQEDEVSEEQAPKLAQQLSELNNVMYALNRKIKFEIDDTTEALIVRVINKETNEIIRQYPKDEILERMERLLEGDTGSFSAEIE</sequence>
<evidence type="ECO:0000313" key="3">
    <source>
        <dbReference type="Proteomes" id="UP000094291"/>
    </source>
</evidence>
<dbReference type="InterPro" id="IPR035924">
    <property type="entry name" value="FlaG-like_sf"/>
</dbReference>
<feature type="compositionally biased region" description="Polar residues" evidence="1">
    <location>
        <begin position="1"/>
        <end position="25"/>
    </location>
</feature>
<dbReference type="AlphaFoldDB" id="A0A1E2VAX5"/>
<reference evidence="2 3" key="1">
    <citation type="submission" date="2016-08" db="EMBL/GenBank/DDBJ databases">
        <authorList>
            <person name="Seilhamer J.J."/>
        </authorList>
    </citation>
    <scope>NUCLEOTIDE SEQUENCE [LARGE SCALE GENOMIC DNA]</scope>
    <source>
        <strain evidence="2 3">PH27A</strain>
    </source>
</reference>
<keyword evidence="3" id="KW-1185">Reference proteome</keyword>
<dbReference type="Pfam" id="PF03646">
    <property type="entry name" value="FlaG"/>
    <property type="match status" value="1"/>
</dbReference>
<name>A0A1E2VAX5_9GAMM</name>
<dbReference type="SUPFAM" id="SSF160214">
    <property type="entry name" value="FlaG-like"/>
    <property type="match status" value="1"/>
</dbReference>
<proteinExistence type="predicted"/>
<comment type="caution">
    <text evidence="2">The sequence shown here is derived from an EMBL/GenBank/DDBJ whole genome shotgun (WGS) entry which is preliminary data.</text>
</comment>
<dbReference type="PANTHER" id="PTHR37166">
    <property type="entry name" value="PROTEIN FLAG"/>
    <property type="match status" value="1"/>
</dbReference>
<organism evidence="2 3">
    <name type="scientific">Terasakiispira papahanaumokuakeensis</name>
    <dbReference type="NCBI Taxonomy" id="197479"/>
    <lineage>
        <taxon>Bacteria</taxon>
        <taxon>Pseudomonadati</taxon>
        <taxon>Pseudomonadota</taxon>
        <taxon>Gammaproteobacteria</taxon>
        <taxon>Oceanospirillales</taxon>
        <taxon>Terasakiispira</taxon>
    </lineage>
</organism>
<dbReference type="EMBL" id="MDTQ01000001">
    <property type="protein sequence ID" value="ODC04169.1"/>
    <property type="molecule type" value="Genomic_DNA"/>
</dbReference>
<dbReference type="OrthoDB" id="5741693at2"/>
<dbReference type="RefSeq" id="WP_068999064.1">
    <property type="nucleotide sequence ID" value="NZ_MDTQ01000001.1"/>
</dbReference>
<dbReference type="STRING" id="197479.BFW38_12170"/>
<dbReference type="PANTHER" id="PTHR37166:SF1">
    <property type="entry name" value="PROTEIN FLAG"/>
    <property type="match status" value="1"/>
</dbReference>
<feature type="compositionally biased region" description="Basic and acidic residues" evidence="1">
    <location>
        <begin position="26"/>
        <end position="53"/>
    </location>
</feature>
<evidence type="ECO:0008006" key="4">
    <source>
        <dbReference type="Google" id="ProtNLM"/>
    </source>
</evidence>
<feature type="compositionally biased region" description="Basic and acidic residues" evidence="1">
    <location>
        <begin position="69"/>
        <end position="79"/>
    </location>
</feature>
<dbReference type="InterPro" id="IPR005186">
    <property type="entry name" value="FlaG"/>
</dbReference>
<dbReference type="Gene3D" id="3.30.160.170">
    <property type="entry name" value="FlaG-like"/>
    <property type="match status" value="1"/>
</dbReference>
<evidence type="ECO:0000256" key="1">
    <source>
        <dbReference type="SAM" id="MobiDB-lite"/>
    </source>
</evidence>
<evidence type="ECO:0000313" key="2">
    <source>
        <dbReference type="EMBL" id="ODC04169.1"/>
    </source>
</evidence>
<feature type="region of interest" description="Disordered" evidence="1">
    <location>
        <begin position="1"/>
        <end position="107"/>
    </location>
</feature>